<evidence type="ECO:0000313" key="1">
    <source>
        <dbReference type="EMBL" id="GER49685.1"/>
    </source>
</evidence>
<keyword evidence="2" id="KW-1185">Reference proteome</keyword>
<dbReference type="GO" id="GO:0004553">
    <property type="term" value="F:hydrolase activity, hydrolyzing O-glycosyl compounds"/>
    <property type="evidence" value="ECO:0007669"/>
    <property type="project" value="InterPro"/>
</dbReference>
<dbReference type="AlphaFoldDB" id="A0A5A7QWI7"/>
<evidence type="ECO:0000313" key="2">
    <source>
        <dbReference type="Proteomes" id="UP000325081"/>
    </source>
</evidence>
<dbReference type="OrthoDB" id="1762281at2759"/>
<reference evidence="2" key="1">
    <citation type="journal article" date="2019" name="Curr. Biol.">
        <title>Genome Sequence of Striga asiatica Provides Insight into the Evolution of Plant Parasitism.</title>
        <authorList>
            <person name="Yoshida S."/>
            <person name="Kim S."/>
            <person name="Wafula E.K."/>
            <person name="Tanskanen J."/>
            <person name="Kim Y.M."/>
            <person name="Honaas L."/>
            <person name="Yang Z."/>
            <person name="Spallek T."/>
            <person name="Conn C.E."/>
            <person name="Ichihashi Y."/>
            <person name="Cheong K."/>
            <person name="Cui S."/>
            <person name="Der J.P."/>
            <person name="Gundlach H."/>
            <person name="Jiao Y."/>
            <person name="Hori C."/>
            <person name="Ishida J.K."/>
            <person name="Kasahara H."/>
            <person name="Kiba T."/>
            <person name="Kim M.S."/>
            <person name="Koo N."/>
            <person name="Laohavisit A."/>
            <person name="Lee Y.H."/>
            <person name="Lumba S."/>
            <person name="McCourt P."/>
            <person name="Mortimer J.C."/>
            <person name="Mutuku J.M."/>
            <person name="Nomura T."/>
            <person name="Sasaki-Sekimoto Y."/>
            <person name="Seto Y."/>
            <person name="Wang Y."/>
            <person name="Wakatake T."/>
            <person name="Sakakibara H."/>
            <person name="Demura T."/>
            <person name="Yamaguchi S."/>
            <person name="Yoneyama K."/>
            <person name="Manabe R.I."/>
            <person name="Nelson D.C."/>
            <person name="Schulman A.H."/>
            <person name="Timko M.P."/>
            <person name="dePamphilis C.W."/>
            <person name="Choi D."/>
            <person name="Shirasu K."/>
        </authorList>
    </citation>
    <scope>NUCLEOTIDE SEQUENCE [LARGE SCALE GENOMIC DNA]</scope>
    <source>
        <strain evidence="2">cv. UVA1</strain>
    </source>
</reference>
<name>A0A5A7QWI7_STRAF</name>
<dbReference type="SUPFAM" id="SSF51445">
    <property type="entry name" value="(Trans)glycosidases"/>
    <property type="match status" value="1"/>
</dbReference>
<gene>
    <name evidence="1" type="ORF">STAS_26944</name>
</gene>
<accession>A0A5A7QWI7</accession>
<dbReference type="InterPro" id="IPR043534">
    <property type="entry name" value="EBDG/EBM"/>
</dbReference>
<dbReference type="Proteomes" id="UP000325081">
    <property type="component" value="Unassembled WGS sequence"/>
</dbReference>
<proteinExistence type="predicted"/>
<sequence>MLLFVRRAGSSSSFLPEDGTHTFVARDPLSNPNGPLDHDLFLLCERETVKLLRNHPCLTLWVGGNEQTPRDEALEEDLRLHPLFESFTSYNNCVEEINLKVKDPSTYLDGTRVYIKGLCGTNFLMGKGVLRMALIKSKTLGTSSGQIFHYGFNPEVGSVGIPVADTIQTTMR</sequence>
<dbReference type="EMBL" id="BKCP01008737">
    <property type="protein sequence ID" value="GER49685.1"/>
    <property type="molecule type" value="Genomic_DNA"/>
</dbReference>
<protein>
    <submittedName>
        <fullName evidence="1">Beta-mannosidase</fullName>
    </submittedName>
</protein>
<dbReference type="Gene3D" id="3.20.20.80">
    <property type="entry name" value="Glycosidases"/>
    <property type="match status" value="1"/>
</dbReference>
<dbReference type="InterPro" id="IPR017853">
    <property type="entry name" value="GH"/>
</dbReference>
<dbReference type="PANTHER" id="PTHR43536">
    <property type="entry name" value="MANNOSYLGLYCOPROTEIN ENDO-BETA-MANNOSIDASE"/>
    <property type="match status" value="1"/>
</dbReference>
<comment type="caution">
    <text evidence="1">The sequence shown here is derived from an EMBL/GenBank/DDBJ whole genome shotgun (WGS) entry which is preliminary data.</text>
</comment>
<organism evidence="1 2">
    <name type="scientific">Striga asiatica</name>
    <name type="common">Asiatic witchweed</name>
    <name type="synonym">Buchnera asiatica</name>
    <dbReference type="NCBI Taxonomy" id="4170"/>
    <lineage>
        <taxon>Eukaryota</taxon>
        <taxon>Viridiplantae</taxon>
        <taxon>Streptophyta</taxon>
        <taxon>Embryophyta</taxon>
        <taxon>Tracheophyta</taxon>
        <taxon>Spermatophyta</taxon>
        <taxon>Magnoliopsida</taxon>
        <taxon>eudicotyledons</taxon>
        <taxon>Gunneridae</taxon>
        <taxon>Pentapetalae</taxon>
        <taxon>asterids</taxon>
        <taxon>lamiids</taxon>
        <taxon>Lamiales</taxon>
        <taxon>Orobanchaceae</taxon>
        <taxon>Buchnereae</taxon>
        <taxon>Striga</taxon>
    </lineage>
</organism>
<dbReference type="PANTHER" id="PTHR43536:SF1">
    <property type="entry name" value="MANNOSYLGLYCOPROTEIN ENDO-BETA-MANNOSIDASE"/>
    <property type="match status" value="1"/>
</dbReference>